<comment type="caution">
    <text evidence="1">The sequence shown here is derived from an EMBL/GenBank/DDBJ whole genome shotgun (WGS) entry which is preliminary data.</text>
</comment>
<reference evidence="1 2" key="1">
    <citation type="submission" date="2012-04" db="EMBL/GenBank/DDBJ databases">
        <authorList>
            <person name="Genoscope - CEA"/>
        </authorList>
    </citation>
    <scope>NUCLEOTIDE SEQUENCE [LARGE SCALE GENOMIC DNA]</scope>
    <source>
        <strain evidence="1 2">9443</strain>
    </source>
</reference>
<evidence type="ECO:0000313" key="1">
    <source>
        <dbReference type="EMBL" id="CCI02084.1"/>
    </source>
</evidence>
<name>I4G2C3_MICAE</name>
<accession>I4G2C3</accession>
<evidence type="ECO:0000313" key="2">
    <source>
        <dbReference type="Proteomes" id="UP000003480"/>
    </source>
</evidence>
<protein>
    <recommendedName>
        <fullName evidence="3">PIN domain-containing protein</fullName>
    </recommendedName>
</protein>
<organism evidence="1 2">
    <name type="scientific">Microcystis aeruginosa PCC 9443</name>
    <dbReference type="NCBI Taxonomy" id="1160281"/>
    <lineage>
        <taxon>Bacteria</taxon>
        <taxon>Bacillati</taxon>
        <taxon>Cyanobacteriota</taxon>
        <taxon>Cyanophyceae</taxon>
        <taxon>Oscillatoriophycideae</taxon>
        <taxon>Chroococcales</taxon>
        <taxon>Microcystaceae</taxon>
        <taxon>Microcystis</taxon>
    </lineage>
</organism>
<dbReference type="AlphaFoldDB" id="I4G2C3"/>
<proteinExistence type="predicted"/>
<dbReference type="EMBL" id="CAIJ01000215">
    <property type="protein sequence ID" value="CCI02084.1"/>
    <property type="molecule type" value="Genomic_DNA"/>
</dbReference>
<evidence type="ECO:0008006" key="3">
    <source>
        <dbReference type="Google" id="ProtNLM"/>
    </source>
</evidence>
<dbReference type="Proteomes" id="UP000003480">
    <property type="component" value="Unassembled WGS sequence"/>
</dbReference>
<dbReference type="RefSeq" id="WP_002767631.1">
    <property type="nucleotide sequence ID" value="NZ_HE972969.1"/>
</dbReference>
<dbReference type="HOGENOM" id="CLU_2437493_0_0_3"/>
<gene>
    <name evidence="1" type="ORF">MICAC_2920015</name>
</gene>
<sequence length="102" mass="11702">MTKIPELIFLDTNVYLIGAVELESPEGLILQWLGWEAPNDNPVGVIISEELINQITRVAKRLKNKDWSGEIIGRIWQNFKFFYVPIDDFELAEMEALGVIPQ</sequence>